<proteinExistence type="predicted"/>
<gene>
    <name evidence="1" type="ORF">ACFOWS_17600</name>
</gene>
<name>A0ABV8PPS5_9FLAO</name>
<dbReference type="Proteomes" id="UP001595841">
    <property type="component" value="Unassembled WGS sequence"/>
</dbReference>
<sequence>MMYPKLSGAEIDVLYKLYGYATKVLDLDFNDVPSKSGRDSLIQKGYARRVTGYHDNSKAWLLITPLGIDAYRHGIETEWH</sequence>
<evidence type="ECO:0000313" key="1">
    <source>
        <dbReference type="EMBL" id="MFC4221972.1"/>
    </source>
</evidence>
<reference evidence="2" key="1">
    <citation type="journal article" date="2019" name="Int. J. Syst. Evol. Microbiol.">
        <title>The Global Catalogue of Microorganisms (GCM) 10K type strain sequencing project: providing services to taxonomists for standard genome sequencing and annotation.</title>
        <authorList>
            <consortium name="The Broad Institute Genomics Platform"/>
            <consortium name="The Broad Institute Genome Sequencing Center for Infectious Disease"/>
            <person name="Wu L."/>
            <person name="Ma J."/>
        </authorList>
    </citation>
    <scope>NUCLEOTIDE SEQUENCE [LARGE SCALE GENOMIC DNA]</scope>
    <source>
        <strain evidence="2">CGMCC 1.15774</strain>
    </source>
</reference>
<evidence type="ECO:0008006" key="3">
    <source>
        <dbReference type="Google" id="ProtNLM"/>
    </source>
</evidence>
<organism evidence="1 2">
    <name type="scientific">Flagellimonas marina</name>
    <dbReference type="NCBI Taxonomy" id="1775168"/>
    <lineage>
        <taxon>Bacteria</taxon>
        <taxon>Pseudomonadati</taxon>
        <taxon>Bacteroidota</taxon>
        <taxon>Flavobacteriia</taxon>
        <taxon>Flavobacteriales</taxon>
        <taxon>Flavobacteriaceae</taxon>
        <taxon>Flagellimonas</taxon>
    </lineage>
</organism>
<dbReference type="RefSeq" id="WP_379767467.1">
    <property type="nucleotide sequence ID" value="NZ_JBHSCL010000010.1"/>
</dbReference>
<protein>
    <recommendedName>
        <fullName evidence="3">Antirepressor protein C-terminal domain-containing protein</fullName>
    </recommendedName>
</protein>
<evidence type="ECO:0000313" key="2">
    <source>
        <dbReference type="Proteomes" id="UP001595841"/>
    </source>
</evidence>
<accession>A0ABV8PPS5</accession>
<keyword evidence="2" id="KW-1185">Reference proteome</keyword>
<dbReference type="EMBL" id="JBHSCL010000010">
    <property type="protein sequence ID" value="MFC4221972.1"/>
    <property type="molecule type" value="Genomic_DNA"/>
</dbReference>
<comment type="caution">
    <text evidence="1">The sequence shown here is derived from an EMBL/GenBank/DDBJ whole genome shotgun (WGS) entry which is preliminary data.</text>
</comment>